<protein>
    <submittedName>
        <fullName evidence="2">Putative membrane protein</fullName>
    </submittedName>
</protein>
<keyword evidence="1" id="KW-1133">Transmembrane helix</keyword>
<feature type="transmembrane region" description="Helical" evidence="1">
    <location>
        <begin position="117"/>
        <end position="140"/>
    </location>
</feature>
<proteinExistence type="predicted"/>
<dbReference type="EMBL" id="CP064787">
    <property type="protein sequence ID" value="QSG05708.1"/>
    <property type="molecule type" value="Genomic_DNA"/>
</dbReference>
<keyword evidence="1" id="KW-0812">Transmembrane</keyword>
<evidence type="ECO:0000313" key="3">
    <source>
        <dbReference type="Proteomes" id="UP000663525"/>
    </source>
</evidence>
<gene>
    <name evidence="2" type="ORF">HSR121_1364</name>
</gene>
<dbReference type="Proteomes" id="UP000663525">
    <property type="component" value="Chromosome"/>
</dbReference>
<name>A0A897N0C6_9EURY</name>
<organism evidence="2 3">
    <name type="scientific">Halapricum desulfuricans</name>
    <dbReference type="NCBI Taxonomy" id="2841257"/>
    <lineage>
        <taxon>Archaea</taxon>
        <taxon>Methanobacteriati</taxon>
        <taxon>Methanobacteriota</taxon>
        <taxon>Stenosarchaea group</taxon>
        <taxon>Halobacteria</taxon>
        <taxon>Halobacteriales</taxon>
        <taxon>Haloarculaceae</taxon>
        <taxon>Halapricum</taxon>
    </lineage>
</organism>
<accession>A0A897N0C6</accession>
<dbReference type="AlphaFoldDB" id="A0A897N0C6"/>
<reference evidence="2" key="1">
    <citation type="submission" date="2020-11" db="EMBL/GenBank/DDBJ databases">
        <title>Carbohydrate-dependent, anaerobic sulfur respiration: A novel catabolism in halophilic archaea.</title>
        <authorList>
            <person name="Sorokin D.Y."/>
            <person name="Messina E."/>
            <person name="Smedile F."/>
            <person name="La Cono V."/>
            <person name="Hallsworth J.E."/>
            <person name="Yakimov M.M."/>
        </authorList>
    </citation>
    <scope>NUCLEOTIDE SEQUENCE</scope>
    <source>
        <strain evidence="2">HSR12-1</strain>
    </source>
</reference>
<evidence type="ECO:0000256" key="1">
    <source>
        <dbReference type="SAM" id="Phobius"/>
    </source>
</evidence>
<keyword evidence="1" id="KW-0472">Membrane</keyword>
<feature type="transmembrane region" description="Helical" evidence="1">
    <location>
        <begin position="51"/>
        <end position="73"/>
    </location>
</feature>
<evidence type="ECO:0000313" key="2">
    <source>
        <dbReference type="EMBL" id="QSG05708.1"/>
    </source>
</evidence>
<feature type="transmembrane region" description="Helical" evidence="1">
    <location>
        <begin position="85"/>
        <end position="105"/>
    </location>
</feature>
<sequence>MRWGQMLRAMQRRELFGGAIAFAGAVLVLVQFVQGIQQLDGFEGQTGAVVFAVETIPFLFVAGALVYIGYWLTDQSEYEQELPRIAGWGVASAVLFASVSALVVFSQQARPTVDVLGLAPAIAINHVTVGAVVGVLVGLYDARGLAHQRALEAERDRTEQFANKAMDINTYGRELTRSDSIDAVSALCIQALQGLLGLTEAAFVVVGGEDFQIVDSTVVGVSDEGLVELASRSREQEPTTVVTHESVPDSLEKRACGAITLRITDLDGASAVLLALTDDLEFNDEDVQLLELLLAHAATALDFVSEDGEFDR</sequence>